<evidence type="ECO:0000313" key="1">
    <source>
        <dbReference type="EMBL" id="GMR26052.1"/>
    </source>
</evidence>
<dbReference type="PANTHER" id="PTHR37941">
    <property type="entry name" value="FUMARASE E-RELATED"/>
    <property type="match status" value="1"/>
</dbReference>
<protein>
    <recommendedName>
        <fullName evidence="3">Transcriptional regulator</fullName>
    </recommendedName>
</protein>
<organism evidence="1 2">
    <name type="scientific">Stenotrophomonas sepilia</name>
    <dbReference type="NCBI Taxonomy" id="2860290"/>
    <lineage>
        <taxon>Bacteria</taxon>
        <taxon>Pseudomonadati</taxon>
        <taxon>Pseudomonadota</taxon>
        <taxon>Gammaproteobacteria</taxon>
        <taxon>Lysobacterales</taxon>
        <taxon>Lysobacteraceae</taxon>
        <taxon>Stenotrophomonas</taxon>
        <taxon>Stenotrophomonas maltophilia group</taxon>
    </lineage>
</organism>
<reference evidence="2" key="1">
    <citation type="submission" date="2023-07" db="EMBL/GenBank/DDBJ databases">
        <title>Genome sequence of Stenotrophomonas sp. Alg010 isolated from Sargassum waste.</title>
        <authorList>
            <person name="Mohapatra"/>
            <person name="B.R."/>
        </authorList>
    </citation>
    <scope>NUCLEOTIDE SEQUENCE [LARGE SCALE GENOMIC DNA]</scope>
    <source>
        <strain evidence="2">Alg010</strain>
    </source>
</reference>
<accession>A0ABQ6Q772</accession>
<proteinExistence type="predicted"/>
<dbReference type="RefSeq" id="WP_338167387.1">
    <property type="nucleotide sequence ID" value="NZ_BTRJ01000002.1"/>
</dbReference>
<dbReference type="EMBL" id="BTRJ01000002">
    <property type="protein sequence ID" value="GMR26052.1"/>
    <property type="molecule type" value="Genomic_DNA"/>
</dbReference>
<dbReference type="InterPro" id="IPR007761">
    <property type="entry name" value="MtlR-like"/>
</dbReference>
<name>A0ABQ6Q772_9GAMM</name>
<sequence>MTPLEVLDAEFSGASDRAAAIVAAAVIDDALRALLEAVMVVDHPHGIDVFAPGQELGSYMGRVKIAFMLGLIDDSERVRLTLVAKIRNEFAHLAKDIGFDSPRIADRCRELAAPKELVPPRLVPDAHGLERLCDFKTSLADRSNPRAVFEEATLFLLYVLKGRFAQAIVRRPRPPSKFNNAAEPAGEFLAHAMVARRHAIEAGDPPEKIAQLQDQINQLTSIVVFAAAGANKEPPTGNGRDAG</sequence>
<comment type="caution">
    <text evidence="1">The sequence shown here is derived from an EMBL/GenBank/DDBJ whole genome shotgun (WGS) entry which is preliminary data.</text>
</comment>
<dbReference type="InterPro" id="IPR038026">
    <property type="entry name" value="MtlR-like_sf"/>
</dbReference>
<keyword evidence="2" id="KW-1185">Reference proteome</keyword>
<dbReference type="Gene3D" id="1.20.120.330">
    <property type="entry name" value="Nucleotidyltransferases domain 2"/>
    <property type="match status" value="1"/>
</dbReference>
<evidence type="ECO:0008006" key="3">
    <source>
        <dbReference type="Google" id="ProtNLM"/>
    </source>
</evidence>
<evidence type="ECO:0000313" key="2">
    <source>
        <dbReference type="Proteomes" id="UP001306668"/>
    </source>
</evidence>
<dbReference type="SUPFAM" id="SSF158668">
    <property type="entry name" value="MtlR-like"/>
    <property type="match status" value="1"/>
</dbReference>
<gene>
    <name evidence="1" type="ORF">STENOSP10_02710</name>
</gene>
<dbReference type="Proteomes" id="UP001306668">
    <property type="component" value="Unassembled WGS sequence"/>
</dbReference>
<dbReference type="PANTHER" id="PTHR37941:SF1">
    <property type="entry name" value="FUMARASE E-RELATED"/>
    <property type="match status" value="1"/>
</dbReference>